<sequence>MSDQYTAASGTSPSLTEKLTTLREFLNTQKSVMLVTVSEDGSLHARTMAISEITKDWKFRFVYDNESHKDAEVKNDSHVNLNADGMTQNKGWVSIAGKATRSTDRELVKHLYTPTLKAWFADKGDGVRDGSPNDPRLTVLEVKVDEIRHFHQVKTTLGTITDVVASTITGSTATPGEVRTITGEEIASAWSKGELKEP</sequence>
<dbReference type="RefSeq" id="XP_031861605.2">
    <property type="nucleotide sequence ID" value="XM_032004003.2"/>
</dbReference>
<dbReference type="InterPro" id="IPR038725">
    <property type="entry name" value="YdaG_split_barrel_FMN-bd"/>
</dbReference>
<dbReference type="EMBL" id="CP144057">
    <property type="protein sequence ID" value="WWD19795.1"/>
    <property type="molecule type" value="Genomic_DNA"/>
</dbReference>
<dbReference type="InterPro" id="IPR052917">
    <property type="entry name" value="Stress-Dev_Protein"/>
</dbReference>
<dbReference type="SUPFAM" id="SSF50475">
    <property type="entry name" value="FMN-binding split barrel"/>
    <property type="match status" value="1"/>
</dbReference>
<dbReference type="KEGG" id="ksn:43588134"/>
<name>A0AAJ8MXN5_9TREE</name>
<dbReference type="GeneID" id="43588134"/>
<dbReference type="InterPro" id="IPR012349">
    <property type="entry name" value="Split_barrel_FMN-bd"/>
</dbReference>
<dbReference type="Pfam" id="PF16242">
    <property type="entry name" value="Pyrid_ox_like"/>
    <property type="match status" value="1"/>
</dbReference>
<protein>
    <recommendedName>
        <fullName evidence="1">General stress protein FMN-binding split barrel domain-containing protein</fullName>
    </recommendedName>
</protein>
<dbReference type="PANTHER" id="PTHR34818">
    <property type="entry name" value="PROTEIN BLI-3"/>
    <property type="match status" value="1"/>
</dbReference>
<accession>A0AAJ8MXN5</accession>
<feature type="domain" description="General stress protein FMN-binding split barrel" evidence="1">
    <location>
        <begin position="18"/>
        <end position="172"/>
    </location>
</feature>
<organism evidence="2 3">
    <name type="scientific">Kwoniella shandongensis</name>
    <dbReference type="NCBI Taxonomy" id="1734106"/>
    <lineage>
        <taxon>Eukaryota</taxon>
        <taxon>Fungi</taxon>
        <taxon>Dikarya</taxon>
        <taxon>Basidiomycota</taxon>
        <taxon>Agaricomycotina</taxon>
        <taxon>Tremellomycetes</taxon>
        <taxon>Tremellales</taxon>
        <taxon>Cryptococcaceae</taxon>
        <taxon>Kwoniella</taxon>
    </lineage>
</organism>
<reference evidence="2" key="1">
    <citation type="submission" date="2017-08" db="EMBL/GenBank/DDBJ databases">
        <authorList>
            <person name="Cuomo C."/>
            <person name="Billmyre B."/>
            <person name="Heitman J."/>
        </authorList>
    </citation>
    <scope>NUCLEOTIDE SEQUENCE</scope>
    <source>
        <strain evidence="2">CBS 12478</strain>
    </source>
</reference>
<dbReference type="PANTHER" id="PTHR34818:SF1">
    <property type="entry name" value="PROTEIN BLI-3"/>
    <property type="match status" value="1"/>
</dbReference>
<evidence type="ECO:0000313" key="2">
    <source>
        <dbReference type="EMBL" id="WWD19795.1"/>
    </source>
</evidence>
<dbReference type="AlphaFoldDB" id="A0AAJ8MXN5"/>
<keyword evidence="3" id="KW-1185">Reference proteome</keyword>
<evidence type="ECO:0000313" key="3">
    <source>
        <dbReference type="Proteomes" id="UP000322225"/>
    </source>
</evidence>
<reference evidence="2" key="2">
    <citation type="submission" date="2024-01" db="EMBL/GenBank/DDBJ databases">
        <title>Comparative genomics of Cryptococcus and Kwoniella reveals pathogenesis evolution and contrasting modes of karyotype evolution via chromosome fusion or intercentromeric recombination.</title>
        <authorList>
            <person name="Coelho M.A."/>
            <person name="David-Palma M."/>
            <person name="Shea T."/>
            <person name="Bowers K."/>
            <person name="McGinley-Smith S."/>
            <person name="Mohammad A.W."/>
            <person name="Gnirke A."/>
            <person name="Yurkov A.M."/>
            <person name="Nowrousian M."/>
            <person name="Sun S."/>
            <person name="Cuomo C.A."/>
            <person name="Heitman J."/>
        </authorList>
    </citation>
    <scope>NUCLEOTIDE SEQUENCE</scope>
    <source>
        <strain evidence="2">CBS 12478</strain>
    </source>
</reference>
<proteinExistence type="predicted"/>
<evidence type="ECO:0000259" key="1">
    <source>
        <dbReference type="Pfam" id="PF16242"/>
    </source>
</evidence>
<dbReference type="Gene3D" id="2.30.110.10">
    <property type="entry name" value="Electron Transport, Fmn-binding Protein, Chain A"/>
    <property type="match status" value="1"/>
</dbReference>
<gene>
    <name evidence="2" type="ORF">CI109_104259</name>
</gene>
<dbReference type="Proteomes" id="UP000322225">
    <property type="component" value="Chromosome 7"/>
</dbReference>